<feature type="active site" description="Proton donor; for dehydratase activity" evidence="7">
    <location>
        <position position="655"/>
    </location>
</feature>
<keyword evidence="3" id="KW-0596">Phosphopantetheine</keyword>
<dbReference type="Pfam" id="PF08659">
    <property type="entry name" value="KR"/>
    <property type="match status" value="1"/>
</dbReference>
<dbReference type="InterPro" id="IPR042104">
    <property type="entry name" value="PKS_dehydratase_sf"/>
</dbReference>
<feature type="region of interest" description="C-terminal hotdog fold" evidence="7">
    <location>
        <begin position="595"/>
        <end position="735"/>
    </location>
</feature>
<dbReference type="Pfam" id="PF00550">
    <property type="entry name" value="PP-binding"/>
    <property type="match status" value="1"/>
</dbReference>
<dbReference type="InterPro" id="IPR036736">
    <property type="entry name" value="ACP-like_sf"/>
</dbReference>
<evidence type="ECO:0000256" key="3">
    <source>
        <dbReference type="ARBA" id="ARBA00022450"/>
    </source>
</evidence>
<dbReference type="InterPro" id="IPR050091">
    <property type="entry name" value="PKS_NRPS_Biosynth_Enz"/>
</dbReference>
<dbReference type="Pfam" id="PF22336">
    <property type="entry name" value="RhiE-like_linker"/>
    <property type="match status" value="1"/>
</dbReference>
<evidence type="ECO:0000256" key="4">
    <source>
        <dbReference type="ARBA" id="ARBA00022553"/>
    </source>
</evidence>
<evidence type="ECO:0000256" key="5">
    <source>
        <dbReference type="ARBA" id="ARBA00022679"/>
    </source>
</evidence>
<dbReference type="EC" id="2.3.1.292" evidence="11"/>
<dbReference type="SUPFAM" id="SSF51735">
    <property type="entry name" value="NAD(P)-binding Rossmann-fold domains"/>
    <property type="match status" value="2"/>
</dbReference>
<dbReference type="PROSITE" id="PS50075">
    <property type="entry name" value="CARRIER"/>
    <property type="match status" value="1"/>
</dbReference>
<keyword evidence="12" id="KW-1185">Reference proteome</keyword>
<dbReference type="Pfam" id="PF21089">
    <property type="entry name" value="PKS_DH_N"/>
    <property type="match status" value="1"/>
</dbReference>
<dbReference type="SMART" id="SM00823">
    <property type="entry name" value="PKS_PP"/>
    <property type="match status" value="1"/>
</dbReference>
<dbReference type="GO" id="GO:0016746">
    <property type="term" value="F:acyltransferase activity"/>
    <property type="evidence" value="ECO:0007669"/>
    <property type="project" value="UniProtKB-KW"/>
</dbReference>
<dbReference type="InterPro" id="IPR036291">
    <property type="entry name" value="NAD(P)-bd_dom_sf"/>
</dbReference>
<dbReference type="InterPro" id="IPR001227">
    <property type="entry name" value="Ac_transferase_dom_sf"/>
</dbReference>
<comment type="caution">
    <text evidence="11">The sequence shown here is derived from an EMBL/GenBank/DDBJ whole genome shotgun (WGS) entry which is preliminary data.</text>
</comment>
<dbReference type="CDD" id="cd08955">
    <property type="entry name" value="KR_2_FAS_SDR_x"/>
    <property type="match status" value="1"/>
</dbReference>
<dbReference type="SUPFAM" id="SSF47336">
    <property type="entry name" value="ACP-like"/>
    <property type="match status" value="1"/>
</dbReference>
<dbReference type="InterPro" id="IPR020806">
    <property type="entry name" value="PKS_PP-bd"/>
</dbReference>
<dbReference type="InterPro" id="IPR016035">
    <property type="entry name" value="Acyl_Trfase/lysoPLipase"/>
</dbReference>
<dbReference type="SUPFAM" id="SSF52151">
    <property type="entry name" value="FabD/lysophospholipase-like"/>
    <property type="match status" value="1"/>
</dbReference>
<dbReference type="InterPro" id="IPR049551">
    <property type="entry name" value="PKS_DH_C"/>
</dbReference>
<dbReference type="PANTHER" id="PTHR43775">
    <property type="entry name" value="FATTY ACID SYNTHASE"/>
    <property type="match status" value="1"/>
</dbReference>
<dbReference type="InterPro" id="IPR054514">
    <property type="entry name" value="RhiE-like_linker"/>
</dbReference>
<dbReference type="InterPro" id="IPR009081">
    <property type="entry name" value="PP-bd_ACP"/>
</dbReference>
<feature type="domain" description="Carrier" evidence="9">
    <location>
        <begin position="1216"/>
        <end position="1290"/>
    </location>
</feature>
<evidence type="ECO:0000256" key="8">
    <source>
        <dbReference type="SAM" id="MobiDB-lite"/>
    </source>
</evidence>
<evidence type="ECO:0000259" key="10">
    <source>
        <dbReference type="PROSITE" id="PS52019"/>
    </source>
</evidence>
<feature type="compositionally biased region" description="Basic residues" evidence="8">
    <location>
        <begin position="1310"/>
        <end position="1327"/>
    </location>
</feature>
<feature type="domain" description="PKS/mFAS DH" evidence="10">
    <location>
        <begin position="459"/>
        <end position="735"/>
    </location>
</feature>
<dbReference type="EMBL" id="JARXVH010000035">
    <property type="protein sequence ID" value="MDH6222501.1"/>
    <property type="molecule type" value="Genomic_DNA"/>
</dbReference>
<accession>A0ABT6M1S0</accession>
<dbReference type="PANTHER" id="PTHR43775:SF37">
    <property type="entry name" value="SI:DKEY-61P9.11"/>
    <property type="match status" value="1"/>
</dbReference>
<dbReference type="SMART" id="SM00826">
    <property type="entry name" value="PKS_DH"/>
    <property type="match status" value="1"/>
</dbReference>
<evidence type="ECO:0000313" key="12">
    <source>
        <dbReference type="Proteomes" id="UP001160499"/>
    </source>
</evidence>
<dbReference type="Gene3D" id="1.10.1200.10">
    <property type="entry name" value="ACP-like"/>
    <property type="match status" value="1"/>
</dbReference>
<feature type="active site" description="Proton acceptor; for dehydratase activity" evidence="7">
    <location>
        <position position="492"/>
    </location>
</feature>
<evidence type="ECO:0000256" key="1">
    <source>
        <dbReference type="ARBA" id="ARBA00004496"/>
    </source>
</evidence>
<dbReference type="PROSITE" id="PS52019">
    <property type="entry name" value="PKS_MFAS_DH"/>
    <property type="match status" value="1"/>
</dbReference>
<evidence type="ECO:0000256" key="2">
    <source>
        <dbReference type="ARBA" id="ARBA00004792"/>
    </source>
</evidence>
<evidence type="ECO:0000259" key="9">
    <source>
        <dbReference type="PROSITE" id="PS50075"/>
    </source>
</evidence>
<protein>
    <submittedName>
        <fullName evidence="11">Phthiocerol/phenolphthiocerol synthesis type-I polyketide synthase D</fullName>
        <ecNumber evidence="11">2.3.1.292</ecNumber>
    </submittedName>
</protein>
<dbReference type="SMART" id="SM00827">
    <property type="entry name" value="PKS_AT"/>
    <property type="match status" value="1"/>
</dbReference>
<dbReference type="InterPro" id="IPR014043">
    <property type="entry name" value="Acyl_transferase_dom"/>
</dbReference>
<dbReference type="SMART" id="SM00822">
    <property type="entry name" value="PKS_KR"/>
    <property type="match status" value="1"/>
</dbReference>
<name>A0ABT6M1S0_9ACTN</name>
<dbReference type="InterPro" id="IPR020807">
    <property type="entry name" value="PKS_DH"/>
</dbReference>
<comment type="subcellular location">
    <subcellularLocation>
        <location evidence="1">Cytoplasm</location>
    </subcellularLocation>
</comment>
<evidence type="ECO:0000256" key="7">
    <source>
        <dbReference type="PROSITE-ProRule" id="PRU01363"/>
    </source>
</evidence>
<reference evidence="11 12" key="1">
    <citation type="submission" date="2023-04" db="EMBL/GenBank/DDBJ databases">
        <title>Forest soil microbial communities from Buena Vista Peninsula, Colon Province, Panama.</title>
        <authorList>
            <person name="Bouskill N."/>
        </authorList>
    </citation>
    <scope>NUCLEOTIDE SEQUENCE [LARGE SCALE GENOMIC DNA]</scope>
    <source>
        <strain evidence="11 12">GGS1</strain>
    </source>
</reference>
<dbReference type="Pfam" id="PF14765">
    <property type="entry name" value="PS-DH"/>
    <property type="match status" value="1"/>
</dbReference>
<keyword evidence="6" id="KW-0045">Antibiotic biosynthesis</keyword>
<gene>
    <name evidence="11" type="ORF">M2283_009852</name>
</gene>
<dbReference type="Pfam" id="PF00698">
    <property type="entry name" value="Acyl_transf_1"/>
    <property type="match status" value="1"/>
</dbReference>
<sequence>MTTELTAPTRPLLFPVSCRSPKGVRARAGALADWLSGPGTGADLADVAHTLARRRPRLPVRAAVLAHDRHELADRLRTLATGESGEGIVGPDEPRQVPSDAVFVFSGYGSQWDGMGSGLLEEPAFRAVLDELEPVFRAEGRDAPRELVTRAELSRAEASSIQPALFAMQVGLAAVWQHYGIRPAAVLGQSMGELAAAVVSGGLPLTDAAHVILRRSEVMRRRMFGLGATAVVELPVPEVERRLRAGFDLEIAVHSSTRATVVAGDVNVMEAFLSSCEADGIATYPVRGGDAAGHSRFADRVVPELTGLLSDIGGKTPTVRFYSTTLSDPRATPAFDGAYWAANVRRPVRFLDAVRAATADGLRTFVEVSPHPVAVRSLADILTDTEVGDGVAWETLRRGEPAGSAVLVGLARAHCRGLDVDWGRLYPSGRLVDLPTTVWDHGQRQPVTGRVTVAAEDTHPLLGVHVQLPGTPARHVWQTTLDTSRLTWLDDHRLGELPLLPGTGYCEMALSAACTAFEAKPEDVVLSDIEFRRLLPLAAPTTVTTSVTVTGTGEAELEIGSRQGGTDVVHATAKATVRTREPAAADTLDLNGLLGPSLAPAEIYPRLRDAGLNHGPVFAGLTGVSITDGLATGHVTRPASVRPDPRMAFHPALLDACLHGIATALVRDTGRLCLPAGISGLRLIGELSDNLVCRSRVQVQVHGCTADLEVYDEDGLLVAELRGVLFRHLDEDALPVSTDGLLHTLEYEPAPLPAEDGPAASGDWLVYGGGAEDEFRARLLSHMERAGIRPTALADTKAALPAAQGVVLLAWDTDQADADALTGTEQRLLSWFRLAARLADGTGTAVPPRFYAVTRGACLPGDDTTVDLAQAGLTGLTRSLRAERPELRPTLVDLDPAPDPADLMRELCSGSADDEVLWRAGVRQVARLTPVPADRPAVPERGGLVRSDGGYVVTGGTGGLGLATARLLAEGGAGCVVLNGRSLPEPDTARAIEEIRATGTRVALVLGDIAAPEVADRLMEAVTGMGAAVRGVVHAAGVLDDALVTDLDAERIGRAWSAKAVGAWRLHLATPRDGVDWWIGYSSSAALLGAPGQANYAAANACLDAVAWWRRARGLPGLSVNWGPWAEIGGARDAQVGGLGKIRPREAFAALEELLARESTQAGVVRLGPDYPVVFPETRRSSYFARVVAGLTRDLADTARFERHRLRGMSHEAVHRAVTERLIERIRPLLRHQGAGLPLTTPLVHLGLDSLAAQRIKNAVRDDFRIDVPVSRLLQGVSVTELADEITAGLTDTQGTSAEPAEERAELRSRTRRTRMAQQQARRRRPQ</sequence>
<dbReference type="Gene3D" id="3.30.70.3290">
    <property type="match status" value="1"/>
</dbReference>
<dbReference type="InterPro" id="IPR057326">
    <property type="entry name" value="KR_dom"/>
</dbReference>
<dbReference type="InterPro" id="IPR013968">
    <property type="entry name" value="PKS_KR"/>
</dbReference>
<dbReference type="InterPro" id="IPR049552">
    <property type="entry name" value="PKS_DH_N"/>
</dbReference>
<keyword evidence="11" id="KW-0012">Acyltransferase</keyword>
<dbReference type="Gene3D" id="3.40.366.10">
    <property type="entry name" value="Malonyl-Coenzyme A Acyl Carrier Protein, domain 2"/>
    <property type="match status" value="1"/>
</dbReference>
<evidence type="ECO:0000313" key="11">
    <source>
        <dbReference type="EMBL" id="MDH6222501.1"/>
    </source>
</evidence>
<organism evidence="11 12">
    <name type="scientific">Streptomyces pseudovenezuelae</name>
    <dbReference type="NCBI Taxonomy" id="67350"/>
    <lineage>
        <taxon>Bacteria</taxon>
        <taxon>Bacillati</taxon>
        <taxon>Actinomycetota</taxon>
        <taxon>Actinomycetes</taxon>
        <taxon>Kitasatosporales</taxon>
        <taxon>Streptomycetaceae</taxon>
        <taxon>Streptomyces</taxon>
        <taxon>Streptomyces aurantiacus group</taxon>
    </lineage>
</organism>
<keyword evidence="5 11" id="KW-0808">Transferase</keyword>
<feature type="region of interest" description="Disordered" evidence="8">
    <location>
        <begin position="1288"/>
        <end position="1327"/>
    </location>
</feature>
<dbReference type="Proteomes" id="UP001160499">
    <property type="component" value="Unassembled WGS sequence"/>
</dbReference>
<comment type="pathway">
    <text evidence="2">Antibiotic biosynthesis.</text>
</comment>
<dbReference type="Gene3D" id="3.10.129.110">
    <property type="entry name" value="Polyketide synthase dehydratase"/>
    <property type="match status" value="1"/>
</dbReference>
<feature type="region of interest" description="N-terminal hotdog fold" evidence="7">
    <location>
        <begin position="459"/>
        <end position="582"/>
    </location>
</feature>
<keyword evidence="4" id="KW-0597">Phosphoprotein</keyword>
<evidence type="ECO:0000256" key="6">
    <source>
        <dbReference type="ARBA" id="ARBA00023194"/>
    </source>
</evidence>
<proteinExistence type="predicted"/>
<dbReference type="Gene3D" id="3.40.50.720">
    <property type="entry name" value="NAD(P)-binding Rossmann-like Domain"/>
    <property type="match status" value="1"/>
</dbReference>
<dbReference type="InterPro" id="IPR049900">
    <property type="entry name" value="PKS_mFAS_DH"/>
</dbReference>